<feature type="domain" description="SUEL-type lectin" evidence="1">
    <location>
        <begin position="11"/>
        <end position="108"/>
    </location>
</feature>
<proteinExistence type="predicted"/>
<protein>
    <recommendedName>
        <fullName evidence="1">SUEL-type lectin domain-containing protein</fullName>
    </recommendedName>
</protein>
<organism evidence="2 3">
    <name type="scientific">Megaselia scalaris</name>
    <name type="common">Humpbacked fly</name>
    <name type="synonym">Phora scalaris</name>
    <dbReference type="NCBI Taxonomy" id="36166"/>
    <lineage>
        <taxon>Eukaryota</taxon>
        <taxon>Metazoa</taxon>
        <taxon>Ecdysozoa</taxon>
        <taxon>Arthropoda</taxon>
        <taxon>Hexapoda</taxon>
        <taxon>Insecta</taxon>
        <taxon>Pterygota</taxon>
        <taxon>Neoptera</taxon>
        <taxon>Endopterygota</taxon>
        <taxon>Diptera</taxon>
        <taxon>Brachycera</taxon>
        <taxon>Muscomorpha</taxon>
        <taxon>Platypezoidea</taxon>
        <taxon>Phoridae</taxon>
        <taxon>Megaseliini</taxon>
        <taxon>Megaselia</taxon>
    </lineage>
</organism>
<dbReference type="Gene3D" id="2.60.120.740">
    <property type="match status" value="1"/>
</dbReference>
<dbReference type="STRING" id="36166.T1GKU1"/>
<reference evidence="2" key="2">
    <citation type="submission" date="2015-06" db="UniProtKB">
        <authorList>
            <consortium name="EnsemblMetazoa"/>
        </authorList>
    </citation>
    <scope>IDENTIFICATION</scope>
</reference>
<evidence type="ECO:0000313" key="3">
    <source>
        <dbReference type="Proteomes" id="UP000015102"/>
    </source>
</evidence>
<dbReference type="EnsemblMetazoa" id="MESCA004121-RA">
    <property type="protein sequence ID" value="MESCA004121-PA"/>
    <property type="gene ID" value="MESCA004121"/>
</dbReference>
<dbReference type="EMBL" id="CAQQ02130424">
    <property type="status" value="NOT_ANNOTATED_CDS"/>
    <property type="molecule type" value="Genomic_DNA"/>
</dbReference>
<dbReference type="OMA" id="EEMSETC"/>
<name>T1GKU1_MEGSC</name>
<evidence type="ECO:0000313" key="2">
    <source>
        <dbReference type="EnsemblMetazoa" id="MESCA004121-PA"/>
    </source>
</evidence>
<keyword evidence="3" id="KW-1185">Reference proteome</keyword>
<dbReference type="Proteomes" id="UP000015102">
    <property type="component" value="Unassembled WGS sequence"/>
</dbReference>
<dbReference type="InterPro" id="IPR000922">
    <property type="entry name" value="Lectin_gal-bd_dom"/>
</dbReference>
<dbReference type="AlphaFoldDB" id="T1GKU1"/>
<accession>T1GKU1</accession>
<dbReference type="CDD" id="cd22829">
    <property type="entry name" value="Gal_Rha_Lectin_EVA1_EVA1C_rpt2"/>
    <property type="match status" value="1"/>
</dbReference>
<sequence>MMRIEFRSRVACENDKLKLECNPYSRIAIYGAIFGRSEEENVAICSKNPDGNRNEPKHPSCLVSYATETVMQICHGRRRCELIADVGTFGKPCSDNISMYLKVVYTCIPRKVLKDRFETIPEPDEPQQSELDFDDDDFYDENQVYNIPEGIPQVPKGPPVLPIGFEFGDIIHHTSTLMPPLSQNDNLE</sequence>
<reference evidence="3" key="1">
    <citation type="submission" date="2013-02" db="EMBL/GenBank/DDBJ databases">
        <authorList>
            <person name="Hughes D."/>
        </authorList>
    </citation>
    <scope>NUCLEOTIDE SEQUENCE</scope>
    <source>
        <strain>Durham</strain>
        <strain evidence="3">NC isolate 2 -- Noor lab</strain>
    </source>
</reference>
<dbReference type="Pfam" id="PF02140">
    <property type="entry name" value="SUEL_Lectin"/>
    <property type="match status" value="1"/>
</dbReference>
<dbReference type="GO" id="GO:0030246">
    <property type="term" value="F:carbohydrate binding"/>
    <property type="evidence" value="ECO:0007669"/>
    <property type="project" value="InterPro"/>
</dbReference>
<dbReference type="HOGENOM" id="CLU_1444389_0_0_1"/>
<dbReference type="EMBL" id="CAQQ02130423">
    <property type="status" value="NOT_ANNOTATED_CDS"/>
    <property type="molecule type" value="Genomic_DNA"/>
</dbReference>
<dbReference type="PANTHER" id="PTHR46780">
    <property type="entry name" value="PROTEIN EVA-1"/>
    <property type="match status" value="1"/>
</dbReference>
<dbReference type="InterPro" id="IPR043159">
    <property type="entry name" value="Lectin_gal-bd_sf"/>
</dbReference>
<evidence type="ECO:0000259" key="1">
    <source>
        <dbReference type="PROSITE" id="PS50228"/>
    </source>
</evidence>
<dbReference type="PROSITE" id="PS50228">
    <property type="entry name" value="SUEL_LECTIN"/>
    <property type="match status" value="1"/>
</dbReference>